<accession>A0ACB9CJT1</accession>
<proteinExistence type="predicted"/>
<dbReference type="Proteomes" id="UP001055879">
    <property type="component" value="Linkage Group LG04"/>
</dbReference>
<reference evidence="2" key="1">
    <citation type="journal article" date="2022" name="Mol. Ecol. Resour.">
        <title>The genomes of chicory, endive, great burdock and yacon provide insights into Asteraceae palaeo-polyploidization history and plant inulin production.</title>
        <authorList>
            <person name="Fan W."/>
            <person name="Wang S."/>
            <person name="Wang H."/>
            <person name="Wang A."/>
            <person name="Jiang F."/>
            <person name="Liu H."/>
            <person name="Zhao H."/>
            <person name="Xu D."/>
            <person name="Zhang Y."/>
        </authorList>
    </citation>
    <scope>NUCLEOTIDE SEQUENCE [LARGE SCALE GENOMIC DNA]</scope>
    <source>
        <strain evidence="2">cv. Niubang</strain>
    </source>
</reference>
<keyword evidence="2" id="KW-1185">Reference proteome</keyword>
<evidence type="ECO:0000313" key="2">
    <source>
        <dbReference type="Proteomes" id="UP001055879"/>
    </source>
</evidence>
<sequence>MASSLLASYPLLPFSHKYYIIKTNHLGDLKISKVRKQHMLSFQNSMWVTENPSKIWIFLCVFNHQIIWIYSRSVLFNGSNSIFTQL</sequence>
<organism evidence="1 2">
    <name type="scientific">Arctium lappa</name>
    <name type="common">Greater burdock</name>
    <name type="synonym">Lappa major</name>
    <dbReference type="NCBI Taxonomy" id="4217"/>
    <lineage>
        <taxon>Eukaryota</taxon>
        <taxon>Viridiplantae</taxon>
        <taxon>Streptophyta</taxon>
        <taxon>Embryophyta</taxon>
        <taxon>Tracheophyta</taxon>
        <taxon>Spermatophyta</taxon>
        <taxon>Magnoliopsida</taxon>
        <taxon>eudicotyledons</taxon>
        <taxon>Gunneridae</taxon>
        <taxon>Pentapetalae</taxon>
        <taxon>asterids</taxon>
        <taxon>campanulids</taxon>
        <taxon>Asterales</taxon>
        <taxon>Asteraceae</taxon>
        <taxon>Carduoideae</taxon>
        <taxon>Cardueae</taxon>
        <taxon>Arctiinae</taxon>
        <taxon>Arctium</taxon>
    </lineage>
</organism>
<reference evidence="1 2" key="2">
    <citation type="journal article" date="2022" name="Mol. Ecol. Resour.">
        <title>The genomes of chicory, endive, great burdock and yacon provide insights into Asteraceae paleo-polyploidization history and plant inulin production.</title>
        <authorList>
            <person name="Fan W."/>
            <person name="Wang S."/>
            <person name="Wang H."/>
            <person name="Wang A."/>
            <person name="Jiang F."/>
            <person name="Liu H."/>
            <person name="Zhao H."/>
            <person name="Xu D."/>
            <person name="Zhang Y."/>
        </authorList>
    </citation>
    <scope>NUCLEOTIDE SEQUENCE [LARGE SCALE GENOMIC DNA]</scope>
    <source>
        <strain evidence="2">cv. Niubang</strain>
    </source>
</reference>
<comment type="caution">
    <text evidence="1">The sequence shown here is derived from an EMBL/GenBank/DDBJ whole genome shotgun (WGS) entry which is preliminary data.</text>
</comment>
<evidence type="ECO:0000313" key="1">
    <source>
        <dbReference type="EMBL" id="KAI3734509.1"/>
    </source>
</evidence>
<gene>
    <name evidence="1" type="ORF">L6452_13979</name>
</gene>
<dbReference type="EMBL" id="CM042050">
    <property type="protein sequence ID" value="KAI3734509.1"/>
    <property type="molecule type" value="Genomic_DNA"/>
</dbReference>
<protein>
    <submittedName>
        <fullName evidence="1">Uncharacterized protein</fullName>
    </submittedName>
</protein>
<name>A0ACB9CJT1_ARCLA</name>